<dbReference type="SUPFAM" id="SSF53901">
    <property type="entry name" value="Thiolase-like"/>
    <property type="match status" value="2"/>
</dbReference>
<gene>
    <name evidence="1" type="ORF">GCM10010170_014550</name>
</gene>
<accession>A0ABN3FQC2</accession>
<organism evidence="1 2">
    <name type="scientific">Dactylosporangium salmoneum</name>
    <dbReference type="NCBI Taxonomy" id="53361"/>
    <lineage>
        <taxon>Bacteria</taxon>
        <taxon>Bacillati</taxon>
        <taxon>Actinomycetota</taxon>
        <taxon>Actinomycetes</taxon>
        <taxon>Micromonosporales</taxon>
        <taxon>Micromonosporaceae</taxon>
        <taxon>Dactylosporangium</taxon>
    </lineage>
</organism>
<evidence type="ECO:0000313" key="1">
    <source>
        <dbReference type="EMBL" id="GAA2334909.1"/>
    </source>
</evidence>
<proteinExistence type="predicted"/>
<reference evidence="1 2" key="1">
    <citation type="journal article" date="2019" name="Int. J. Syst. Evol. Microbiol.">
        <title>The Global Catalogue of Microorganisms (GCM) 10K type strain sequencing project: providing services to taxonomists for standard genome sequencing and annotation.</title>
        <authorList>
            <consortium name="The Broad Institute Genomics Platform"/>
            <consortium name="The Broad Institute Genome Sequencing Center for Infectious Disease"/>
            <person name="Wu L."/>
            <person name="Ma J."/>
        </authorList>
    </citation>
    <scope>NUCLEOTIDE SEQUENCE [LARGE SCALE GENOMIC DNA]</scope>
    <source>
        <strain evidence="1 2">JCM 3272</strain>
    </source>
</reference>
<protein>
    <recommendedName>
        <fullName evidence="3">3-hydroxy-3-methylglutaryl CoA synthase</fullName>
    </recommendedName>
</protein>
<name>A0ABN3FQC2_9ACTN</name>
<sequence>MVGIESYGVYIPIGRLGRAAIASTLGVGRGRGARPVASYDEDSTTLAVAAARRALGQRQVSGSLWFATSRPVYLEKSNAVTVAAAAGLDDQCAAYDVGAALRGGAGALRAGLAEGSALVVAADLRYSLPGSADEAEGADAAAAFVVGAEPVAELVGTASVTREFLDRWREPGAVRTRSWEERFGVEEYVPLAQRAVDDVLGRCEVKRQELAHVVVSTPHARARGMVVRAFPAEVTGRGAADELGYAGAADLGLGLVAAFEQANPGDLVLAVSVTDGADAFLFRMTERHQPVGTSGLEALAGSTAEVSYADFLTWRGLLPREPARRPEVKPPVPPASRRTTGWKFGFVAGRCRECGYRNLPPRRVCLRCTARDAFDAEPMVDVPARVATFTDDWLSDSVQLPAKVVAVDFDGGGRFEFEMADAVGHEPSIGDRVVPTFRVASVAANGVRNYIWKVRPHREEDR</sequence>
<comment type="caution">
    <text evidence="1">The sequence shown here is derived from an EMBL/GenBank/DDBJ whole genome shotgun (WGS) entry which is preliminary data.</text>
</comment>
<dbReference type="InterPro" id="IPR016039">
    <property type="entry name" value="Thiolase-like"/>
</dbReference>
<dbReference type="SUPFAM" id="SSF50249">
    <property type="entry name" value="Nucleic acid-binding proteins"/>
    <property type="match status" value="1"/>
</dbReference>
<dbReference type="EMBL" id="BAAARV010000015">
    <property type="protein sequence ID" value="GAA2334909.1"/>
    <property type="molecule type" value="Genomic_DNA"/>
</dbReference>
<dbReference type="InterPro" id="IPR012340">
    <property type="entry name" value="NA-bd_OB-fold"/>
</dbReference>
<dbReference type="RefSeq" id="WP_344611468.1">
    <property type="nucleotide sequence ID" value="NZ_BAAARV010000015.1"/>
</dbReference>
<evidence type="ECO:0008006" key="3">
    <source>
        <dbReference type="Google" id="ProtNLM"/>
    </source>
</evidence>
<dbReference type="Proteomes" id="UP001501444">
    <property type="component" value="Unassembled WGS sequence"/>
</dbReference>
<dbReference type="Gene3D" id="3.40.47.10">
    <property type="match status" value="1"/>
</dbReference>
<keyword evidence="2" id="KW-1185">Reference proteome</keyword>
<evidence type="ECO:0000313" key="2">
    <source>
        <dbReference type="Proteomes" id="UP001501444"/>
    </source>
</evidence>